<protein>
    <recommendedName>
        <fullName evidence="3">Haloacid dehalogenase</fullName>
    </recommendedName>
</protein>
<dbReference type="GO" id="GO:0005829">
    <property type="term" value="C:cytosol"/>
    <property type="evidence" value="ECO:0007669"/>
    <property type="project" value="TreeGrafter"/>
</dbReference>
<gene>
    <name evidence="1" type="ORF">CBF31_08385</name>
</gene>
<keyword evidence="2" id="KW-1185">Reference proteome</keyword>
<dbReference type="InterPro" id="IPR006379">
    <property type="entry name" value="HAD-SF_hydro_IIB"/>
</dbReference>
<dbReference type="PROSITE" id="PS01229">
    <property type="entry name" value="COF_2"/>
    <property type="match status" value="1"/>
</dbReference>
<dbReference type="SFLD" id="SFLDS00003">
    <property type="entry name" value="Haloacid_Dehalogenase"/>
    <property type="match status" value="1"/>
</dbReference>
<dbReference type="Gene3D" id="3.40.50.1000">
    <property type="entry name" value="HAD superfamily/HAD-like"/>
    <property type="match status" value="1"/>
</dbReference>
<dbReference type="GO" id="GO:0000287">
    <property type="term" value="F:magnesium ion binding"/>
    <property type="evidence" value="ECO:0007669"/>
    <property type="project" value="TreeGrafter"/>
</dbReference>
<accession>A0A430A693</accession>
<dbReference type="PANTHER" id="PTHR10000">
    <property type="entry name" value="PHOSPHOSERINE PHOSPHATASE"/>
    <property type="match status" value="1"/>
</dbReference>
<dbReference type="InterPro" id="IPR023214">
    <property type="entry name" value="HAD_sf"/>
</dbReference>
<evidence type="ECO:0000313" key="1">
    <source>
        <dbReference type="EMBL" id="RSU02378.1"/>
    </source>
</evidence>
<dbReference type="PANTHER" id="PTHR10000:SF8">
    <property type="entry name" value="HAD SUPERFAMILY HYDROLASE-LIKE, TYPE 3"/>
    <property type="match status" value="1"/>
</dbReference>
<reference evidence="1 2" key="1">
    <citation type="submission" date="2017-05" db="EMBL/GenBank/DDBJ databases">
        <title>Vagococcus spp. assemblies.</title>
        <authorList>
            <person name="Gulvik C.A."/>
        </authorList>
    </citation>
    <scope>NUCLEOTIDE SEQUENCE [LARGE SCALE GENOMIC DNA]</scope>
    <source>
        <strain evidence="1 2">CCUG 41755</strain>
    </source>
</reference>
<dbReference type="GO" id="GO:0016791">
    <property type="term" value="F:phosphatase activity"/>
    <property type="evidence" value="ECO:0007669"/>
    <property type="project" value="UniProtKB-ARBA"/>
</dbReference>
<dbReference type="Gene3D" id="3.30.1240.10">
    <property type="match status" value="1"/>
</dbReference>
<dbReference type="SFLD" id="SFLDG01140">
    <property type="entry name" value="C2.B:_Phosphomannomutase_and_P"/>
    <property type="match status" value="1"/>
</dbReference>
<dbReference type="EMBL" id="NGJY01000003">
    <property type="protein sequence ID" value="RSU02378.1"/>
    <property type="molecule type" value="Genomic_DNA"/>
</dbReference>
<dbReference type="InterPro" id="IPR036412">
    <property type="entry name" value="HAD-like_sf"/>
</dbReference>
<dbReference type="RefSeq" id="WP_126831977.1">
    <property type="nucleotide sequence ID" value="NZ_CBCRYB010000009.1"/>
</dbReference>
<dbReference type="NCBIfam" id="TIGR01484">
    <property type="entry name" value="HAD-SF-IIB"/>
    <property type="match status" value="1"/>
</dbReference>
<organism evidence="1 2">
    <name type="scientific">Vagococcus fessus</name>
    <dbReference type="NCBI Taxonomy" id="120370"/>
    <lineage>
        <taxon>Bacteria</taxon>
        <taxon>Bacillati</taxon>
        <taxon>Bacillota</taxon>
        <taxon>Bacilli</taxon>
        <taxon>Lactobacillales</taxon>
        <taxon>Enterococcaceae</taxon>
        <taxon>Vagococcus</taxon>
    </lineage>
</organism>
<proteinExistence type="predicted"/>
<dbReference type="Pfam" id="PF08282">
    <property type="entry name" value="Hydrolase_3"/>
    <property type="match status" value="1"/>
</dbReference>
<evidence type="ECO:0008006" key="3">
    <source>
        <dbReference type="Google" id="ProtNLM"/>
    </source>
</evidence>
<dbReference type="NCBIfam" id="TIGR00099">
    <property type="entry name" value="Cof-subfamily"/>
    <property type="match status" value="1"/>
</dbReference>
<dbReference type="SUPFAM" id="SSF56784">
    <property type="entry name" value="HAD-like"/>
    <property type="match status" value="1"/>
</dbReference>
<name>A0A430A693_9ENTE</name>
<comment type="caution">
    <text evidence="1">The sequence shown here is derived from an EMBL/GenBank/DDBJ whole genome shotgun (WGS) entry which is preliminary data.</text>
</comment>
<dbReference type="InterPro" id="IPR000150">
    <property type="entry name" value="Cof"/>
</dbReference>
<dbReference type="OrthoDB" id="9781413at2"/>
<evidence type="ECO:0000313" key="2">
    <source>
        <dbReference type="Proteomes" id="UP000287101"/>
    </source>
</evidence>
<sequence>MIPKLIVVDLDGTTLNSNGVISEENKLSLRKAAEQGIEIAIATGRTFESARDFMNEIGINGHVVTLNGSGVRHIEANKPLYLSYIEPEVVSHMMSVDGVNRVNSYFNTGEKSYVIVREREIYDSFPFNPALHEINSLDDLGSDISNLSKLLFSTSDSELLEEINQGLKKLALEVVYPDKWCLEVTAEGVSKASALAILADELGITQQEIAAIGDSENDLEMIRYAGVGIAMENAMPSVKEAAKYITTHHNEDGVAYAVTKLLEGEWPM</sequence>
<dbReference type="CDD" id="cd07516">
    <property type="entry name" value="HAD_Pase"/>
    <property type="match status" value="1"/>
</dbReference>
<dbReference type="Proteomes" id="UP000287101">
    <property type="component" value="Unassembled WGS sequence"/>
</dbReference>
<dbReference type="AlphaFoldDB" id="A0A430A693"/>